<proteinExistence type="predicted"/>
<evidence type="ECO:0000313" key="2">
    <source>
        <dbReference type="EMBL" id="TVY10089.1"/>
    </source>
</evidence>
<protein>
    <submittedName>
        <fullName evidence="2">Uncharacterized protein</fullName>
    </submittedName>
</protein>
<evidence type="ECO:0000256" key="1">
    <source>
        <dbReference type="SAM" id="SignalP"/>
    </source>
</evidence>
<dbReference type="EMBL" id="VNJI01000010">
    <property type="protein sequence ID" value="TVY10089.1"/>
    <property type="molecule type" value="Genomic_DNA"/>
</dbReference>
<organism evidence="2 3">
    <name type="scientific">Paenibacillus cremeus</name>
    <dbReference type="NCBI Taxonomy" id="2163881"/>
    <lineage>
        <taxon>Bacteria</taxon>
        <taxon>Bacillati</taxon>
        <taxon>Bacillota</taxon>
        <taxon>Bacilli</taxon>
        <taxon>Bacillales</taxon>
        <taxon>Paenibacillaceae</taxon>
        <taxon>Paenibacillus</taxon>
    </lineage>
</organism>
<reference evidence="2 3" key="1">
    <citation type="submission" date="2019-07" db="EMBL/GenBank/DDBJ databases">
        <authorList>
            <person name="Kim J."/>
        </authorList>
    </citation>
    <scope>NUCLEOTIDE SEQUENCE [LARGE SCALE GENOMIC DNA]</scope>
    <source>
        <strain evidence="2 3">JC52</strain>
    </source>
</reference>
<sequence>MSRSKSIKLKWVLIGLLAAAPIAGQGTAAYAAKSVAYQRDLLASEQQLGSVYVTANSFFQLKNAVILPSENGRMLFFTMTVANGEAKELSFLDYWVRVSSSSGAEFEVQLLPQDKAKKDIPAGQSMDFSFYAPVNDSVTLGELSFQIKHWNYMSAALEEQVGSIQFPAELDSVLANSSDSPTLTFGSFPVEAQITKRYLQQKDSYLTPRLQMRLTNHGSASLKLPGLQYSLRTSSGTLYPLDAVVPADKQLLTPEVAVELQLKGSLLPKAAAEGDWEVVISQPVAIADDQKLNYPIATLTVPAAVQESIPLGSPVDYTNLTGTYRLQVEKLQRMPWEDQDILSSDLSLTHQEESALPFPDLKAYFLLDDGVKVEAKAIRTDRAAGLPPGTPMHVQLAAKIPYTYPFSSVRLVVQEKVSETTAEDMAQFELPLPNVSMPMVALGDKQPITGAGRKATYAPRAVNTYVDDTSKWVEVQLETINQEKRSAALPKVAAFLKTPDEQLFPMKIREVKSKLNPSGIAVQSLITKLPRDFDTSKLSLVVGEAVTDQHWSGADEKTDAYLNAVEMTLPQEQTTPKPILKNVDMFPYTISIGHVQTTIDNKGLRINFDYKLSKDNFYETNNEGTKLIFVFEDAGEAGPTEEVLYLETKPTDDDKKLDLGDHKYLISKADPDLMYRTKFMKQYKLSIYSELQGKRKLLASKMVDWFTILD</sequence>
<dbReference type="RefSeq" id="WP_144846145.1">
    <property type="nucleotide sequence ID" value="NZ_VNJI01000010.1"/>
</dbReference>
<feature type="signal peptide" evidence="1">
    <location>
        <begin position="1"/>
        <end position="28"/>
    </location>
</feature>
<keyword evidence="3" id="KW-1185">Reference proteome</keyword>
<gene>
    <name evidence="2" type="ORF">FPZ49_10220</name>
</gene>
<evidence type="ECO:0000313" key="3">
    <source>
        <dbReference type="Proteomes" id="UP000317036"/>
    </source>
</evidence>
<feature type="chain" id="PRO_5038334522" evidence="1">
    <location>
        <begin position="29"/>
        <end position="710"/>
    </location>
</feature>
<name>A0A559KDA5_9BACL</name>
<dbReference type="OrthoDB" id="2675985at2"/>
<comment type="caution">
    <text evidence="2">The sequence shown here is derived from an EMBL/GenBank/DDBJ whole genome shotgun (WGS) entry which is preliminary data.</text>
</comment>
<accession>A0A559KDA5</accession>
<dbReference type="AlphaFoldDB" id="A0A559KDA5"/>
<keyword evidence="1" id="KW-0732">Signal</keyword>
<dbReference type="Proteomes" id="UP000317036">
    <property type="component" value="Unassembled WGS sequence"/>
</dbReference>